<reference evidence="9" key="2">
    <citation type="submission" date="2021-04" db="EMBL/GenBank/DDBJ databases">
        <authorList>
            <person name="Gilroy R."/>
        </authorList>
    </citation>
    <scope>NUCLEOTIDE SEQUENCE</scope>
    <source>
        <strain evidence="9">CHK192-19661</strain>
    </source>
</reference>
<proteinExistence type="inferred from homology"/>
<dbReference type="Proteomes" id="UP000824025">
    <property type="component" value="Unassembled WGS sequence"/>
</dbReference>
<sequence length="315" mass="35870">MEELIPKKKTIFNNKKRRGQFIFYWCLVIIPLVQFILLYICVNFRSILFAFQQYDFTNSVYVYNFSFFAENLKTICTEMFSGDILGIAWWNSTKSYLLTLLIITPLQILVSFFVYKKLPLAGYFRIVLYLPNMVAGMTTIIGFKYFVEKGLPEIFPAMEILTHGGGLLANPATIFNTLLFYVAWTSMGGGLILMTGTMSRTDKEMIEAAHLDGANLWQEFRYIIFPVIYPVLSIQLYTGVVAIFTGGPPLYQFYASNLPDQAATVQYYFFTLVIGSTSSPANYPKAALGGLLFTLVAAPIVFLLKWFFEKKDPNN</sequence>
<dbReference type="InterPro" id="IPR035906">
    <property type="entry name" value="MetI-like_sf"/>
</dbReference>
<name>A0A9D2D769_9FIRM</name>
<evidence type="ECO:0000256" key="2">
    <source>
        <dbReference type="ARBA" id="ARBA00022448"/>
    </source>
</evidence>
<feature type="domain" description="ABC transmembrane type-1" evidence="8">
    <location>
        <begin position="89"/>
        <end position="304"/>
    </location>
</feature>
<feature type="transmembrane region" description="Helical" evidence="7">
    <location>
        <begin position="286"/>
        <end position="308"/>
    </location>
</feature>
<gene>
    <name evidence="9" type="ORF">H9726_05330</name>
</gene>
<keyword evidence="6 7" id="KW-0472">Membrane</keyword>
<evidence type="ECO:0000313" key="9">
    <source>
        <dbReference type="EMBL" id="HIZ09892.1"/>
    </source>
</evidence>
<comment type="caution">
    <text evidence="9">The sequence shown here is derived from an EMBL/GenBank/DDBJ whole genome shotgun (WGS) entry which is preliminary data.</text>
</comment>
<dbReference type="PANTHER" id="PTHR43227:SF11">
    <property type="entry name" value="BLL4140 PROTEIN"/>
    <property type="match status" value="1"/>
</dbReference>
<evidence type="ECO:0000313" key="10">
    <source>
        <dbReference type="Proteomes" id="UP000824025"/>
    </source>
</evidence>
<keyword evidence="4 7" id="KW-0812">Transmembrane</keyword>
<evidence type="ECO:0000256" key="5">
    <source>
        <dbReference type="ARBA" id="ARBA00022989"/>
    </source>
</evidence>
<keyword evidence="3" id="KW-1003">Cell membrane</keyword>
<dbReference type="InterPro" id="IPR000515">
    <property type="entry name" value="MetI-like"/>
</dbReference>
<evidence type="ECO:0000256" key="1">
    <source>
        <dbReference type="ARBA" id="ARBA00004651"/>
    </source>
</evidence>
<feature type="transmembrane region" description="Helical" evidence="7">
    <location>
        <begin position="95"/>
        <end position="115"/>
    </location>
</feature>
<evidence type="ECO:0000256" key="4">
    <source>
        <dbReference type="ARBA" id="ARBA00022692"/>
    </source>
</evidence>
<feature type="transmembrane region" description="Helical" evidence="7">
    <location>
        <begin position="220"/>
        <end position="244"/>
    </location>
</feature>
<dbReference type="PANTHER" id="PTHR43227">
    <property type="entry name" value="BLL4140 PROTEIN"/>
    <property type="match status" value="1"/>
</dbReference>
<reference evidence="9" key="1">
    <citation type="journal article" date="2021" name="PeerJ">
        <title>Extensive microbial diversity within the chicken gut microbiome revealed by metagenomics and culture.</title>
        <authorList>
            <person name="Gilroy R."/>
            <person name="Ravi A."/>
            <person name="Getino M."/>
            <person name="Pursley I."/>
            <person name="Horton D.L."/>
            <person name="Alikhan N.F."/>
            <person name="Baker D."/>
            <person name="Gharbi K."/>
            <person name="Hall N."/>
            <person name="Watson M."/>
            <person name="Adriaenssens E.M."/>
            <person name="Foster-Nyarko E."/>
            <person name="Jarju S."/>
            <person name="Secka A."/>
            <person name="Antonio M."/>
            <person name="Oren A."/>
            <person name="Chaudhuri R.R."/>
            <person name="La Ragione R."/>
            <person name="Hildebrand F."/>
            <person name="Pallen M.J."/>
        </authorList>
    </citation>
    <scope>NUCLEOTIDE SEQUENCE</scope>
    <source>
        <strain evidence="9">CHK192-19661</strain>
    </source>
</reference>
<dbReference type="Pfam" id="PF00528">
    <property type="entry name" value="BPD_transp_1"/>
    <property type="match status" value="1"/>
</dbReference>
<dbReference type="AlphaFoldDB" id="A0A9D2D769"/>
<dbReference type="GO" id="GO:0055085">
    <property type="term" value="P:transmembrane transport"/>
    <property type="evidence" value="ECO:0007669"/>
    <property type="project" value="InterPro"/>
</dbReference>
<feature type="transmembrane region" description="Helical" evidence="7">
    <location>
        <begin position="178"/>
        <end position="199"/>
    </location>
</feature>
<dbReference type="InterPro" id="IPR050809">
    <property type="entry name" value="UgpAE/MalFG_permease"/>
</dbReference>
<evidence type="ECO:0000256" key="3">
    <source>
        <dbReference type="ARBA" id="ARBA00022475"/>
    </source>
</evidence>
<feature type="transmembrane region" description="Helical" evidence="7">
    <location>
        <begin position="127"/>
        <end position="147"/>
    </location>
</feature>
<dbReference type="Gene3D" id="1.10.3720.10">
    <property type="entry name" value="MetI-like"/>
    <property type="match status" value="1"/>
</dbReference>
<evidence type="ECO:0000256" key="6">
    <source>
        <dbReference type="ARBA" id="ARBA00023136"/>
    </source>
</evidence>
<dbReference type="PROSITE" id="PS50928">
    <property type="entry name" value="ABC_TM1"/>
    <property type="match status" value="1"/>
</dbReference>
<organism evidence="9 10">
    <name type="scientific">Candidatus Borkfalkia avicola</name>
    <dbReference type="NCBI Taxonomy" id="2838503"/>
    <lineage>
        <taxon>Bacteria</taxon>
        <taxon>Bacillati</taxon>
        <taxon>Bacillota</taxon>
        <taxon>Clostridia</taxon>
        <taxon>Christensenellales</taxon>
        <taxon>Christensenellaceae</taxon>
        <taxon>Candidatus Borkfalkia</taxon>
    </lineage>
</organism>
<accession>A0A9D2D769</accession>
<comment type="similarity">
    <text evidence="7">Belongs to the binding-protein-dependent transport system permease family.</text>
</comment>
<dbReference type="GO" id="GO:0005886">
    <property type="term" value="C:plasma membrane"/>
    <property type="evidence" value="ECO:0007669"/>
    <property type="project" value="UniProtKB-SubCell"/>
</dbReference>
<evidence type="ECO:0000256" key="7">
    <source>
        <dbReference type="RuleBase" id="RU363032"/>
    </source>
</evidence>
<comment type="subcellular location">
    <subcellularLocation>
        <location evidence="1 7">Cell membrane</location>
        <topology evidence="1 7">Multi-pass membrane protein</topology>
    </subcellularLocation>
</comment>
<dbReference type="SUPFAM" id="SSF161098">
    <property type="entry name" value="MetI-like"/>
    <property type="match status" value="1"/>
</dbReference>
<dbReference type="EMBL" id="DXCF01000028">
    <property type="protein sequence ID" value="HIZ09892.1"/>
    <property type="molecule type" value="Genomic_DNA"/>
</dbReference>
<keyword evidence="5 7" id="KW-1133">Transmembrane helix</keyword>
<evidence type="ECO:0000259" key="8">
    <source>
        <dbReference type="PROSITE" id="PS50928"/>
    </source>
</evidence>
<feature type="transmembrane region" description="Helical" evidence="7">
    <location>
        <begin position="21"/>
        <end position="40"/>
    </location>
</feature>
<protein>
    <recommendedName>
        <fullName evidence="8">ABC transmembrane type-1 domain-containing protein</fullName>
    </recommendedName>
</protein>
<keyword evidence="2 7" id="KW-0813">Transport</keyword>